<keyword evidence="3" id="KW-1185">Reference proteome</keyword>
<dbReference type="Proteomes" id="UP000293874">
    <property type="component" value="Unassembled WGS sequence"/>
</dbReference>
<dbReference type="PROSITE" id="PS51737">
    <property type="entry name" value="RECOMBINASE_DNA_BIND"/>
    <property type="match status" value="1"/>
</dbReference>
<dbReference type="GO" id="GO:0000150">
    <property type="term" value="F:DNA strand exchange activity"/>
    <property type="evidence" value="ECO:0007669"/>
    <property type="project" value="InterPro"/>
</dbReference>
<dbReference type="InterPro" id="IPR038109">
    <property type="entry name" value="DNA_bind_recomb_sf"/>
</dbReference>
<reference evidence="2 3" key="1">
    <citation type="submission" date="2019-02" db="EMBL/GenBank/DDBJ databases">
        <title>Genomic Encyclopedia of Type Strains, Phase IV (KMG-IV): sequencing the most valuable type-strain genomes for metagenomic binning, comparative biology and taxonomic classification.</title>
        <authorList>
            <person name="Goeker M."/>
        </authorList>
    </citation>
    <scope>NUCLEOTIDE SEQUENCE [LARGE SCALE GENOMIC DNA]</scope>
    <source>
        <strain evidence="2 3">DSM 18116</strain>
    </source>
</reference>
<dbReference type="OrthoDB" id="9815006at2"/>
<evidence type="ECO:0000259" key="1">
    <source>
        <dbReference type="PROSITE" id="PS51737"/>
    </source>
</evidence>
<organism evidence="2 3">
    <name type="scientific">Pseudobacter ginsenosidimutans</name>
    <dbReference type="NCBI Taxonomy" id="661488"/>
    <lineage>
        <taxon>Bacteria</taxon>
        <taxon>Pseudomonadati</taxon>
        <taxon>Bacteroidota</taxon>
        <taxon>Chitinophagia</taxon>
        <taxon>Chitinophagales</taxon>
        <taxon>Chitinophagaceae</taxon>
        <taxon>Pseudobacter</taxon>
    </lineage>
</organism>
<dbReference type="Pfam" id="PF07508">
    <property type="entry name" value="Recombinase"/>
    <property type="match status" value="1"/>
</dbReference>
<feature type="domain" description="Recombinase" evidence="1">
    <location>
        <begin position="5"/>
        <end position="115"/>
    </location>
</feature>
<gene>
    <name evidence="2" type="ORF">EV199_3410</name>
</gene>
<evidence type="ECO:0000313" key="2">
    <source>
        <dbReference type="EMBL" id="RZS71506.1"/>
    </source>
</evidence>
<dbReference type="EMBL" id="SGXA01000002">
    <property type="protein sequence ID" value="RZS71506.1"/>
    <property type="molecule type" value="Genomic_DNA"/>
</dbReference>
<comment type="caution">
    <text evidence="2">The sequence shown here is derived from an EMBL/GenBank/DDBJ whole genome shotgun (WGS) entry which is preliminary data.</text>
</comment>
<dbReference type="Gene3D" id="3.90.1750.20">
    <property type="entry name" value="Putative Large Serine Recombinase, Chain B, Domain 2"/>
    <property type="match status" value="1"/>
</dbReference>
<accession>A0A4Q7MRW2</accession>
<sequence length="151" mass="17147">MASAPIGYINKSTEDGRKFITPKEPAASIIRWAFEEIAKGQFVADQIRKEATKKGLKCSRSNFWNAIRSPVYCGKILIPKFKEEEPLIVEGQHEPIISESLFDEVRDMISGRKRNKRTAAARKEEQTYTTITTVLPNAEPGTRLLKQMSYL</sequence>
<dbReference type="InterPro" id="IPR011109">
    <property type="entry name" value="DNA_bind_recombinase_dom"/>
</dbReference>
<proteinExistence type="predicted"/>
<protein>
    <submittedName>
        <fullName evidence="2">Recombinase</fullName>
    </submittedName>
</protein>
<dbReference type="GO" id="GO:0003677">
    <property type="term" value="F:DNA binding"/>
    <property type="evidence" value="ECO:0007669"/>
    <property type="project" value="InterPro"/>
</dbReference>
<name>A0A4Q7MRW2_9BACT</name>
<dbReference type="AlphaFoldDB" id="A0A4Q7MRW2"/>
<evidence type="ECO:0000313" key="3">
    <source>
        <dbReference type="Proteomes" id="UP000293874"/>
    </source>
</evidence>